<dbReference type="Proteomes" id="UP000035352">
    <property type="component" value="Chromosome"/>
</dbReference>
<dbReference type="STRING" id="413882.AAW51_1908"/>
<dbReference type="CDD" id="cd19411">
    <property type="entry name" value="MCP2201-like_sensor"/>
    <property type="match status" value="1"/>
</dbReference>
<dbReference type="PROSITE" id="PS50885">
    <property type="entry name" value="HAMP"/>
    <property type="match status" value="1"/>
</dbReference>
<name>A0A0G3BGM7_9BURK</name>
<keyword evidence="10" id="KW-1185">Reference proteome</keyword>
<keyword evidence="4" id="KW-0807">Transducer</keyword>
<dbReference type="GO" id="GO:0006935">
    <property type="term" value="P:chemotaxis"/>
    <property type="evidence" value="ECO:0007669"/>
    <property type="project" value="InterPro"/>
</dbReference>
<feature type="domain" description="HAMP" evidence="8">
    <location>
        <begin position="212"/>
        <end position="264"/>
    </location>
</feature>
<dbReference type="RefSeq" id="WP_047194426.1">
    <property type="nucleotide sequence ID" value="NZ_CP011371.1"/>
</dbReference>
<dbReference type="Pfam" id="PF00015">
    <property type="entry name" value="MCPsignal"/>
    <property type="match status" value="1"/>
</dbReference>
<feature type="transmembrane region" description="Helical" evidence="6">
    <location>
        <begin position="192"/>
        <end position="214"/>
    </location>
</feature>
<dbReference type="SUPFAM" id="SSF58104">
    <property type="entry name" value="Methyl-accepting chemotaxis protein (MCP) signaling domain"/>
    <property type="match status" value="1"/>
</dbReference>
<accession>A0A0G3BGM7</accession>
<gene>
    <name evidence="9" type="primary">mcp</name>
    <name evidence="9" type="ORF">AAW51_1908</name>
</gene>
<keyword evidence="5" id="KW-0175">Coiled coil</keyword>
<evidence type="ECO:0000259" key="8">
    <source>
        <dbReference type="PROSITE" id="PS50885"/>
    </source>
</evidence>
<dbReference type="PRINTS" id="PR00260">
    <property type="entry name" value="CHEMTRNSDUCR"/>
</dbReference>
<dbReference type="PROSITE" id="PS50111">
    <property type="entry name" value="CHEMOTAXIS_TRANSDUC_2"/>
    <property type="match status" value="1"/>
</dbReference>
<evidence type="ECO:0000313" key="10">
    <source>
        <dbReference type="Proteomes" id="UP000035352"/>
    </source>
</evidence>
<evidence type="ECO:0000256" key="1">
    <source>
        <dbReference type="ARBA" id="ARBA00004370"/>
    </source>
</evidence>
<evidence type="ECO:0000256" key="3">
    <source>
        <dbReference type="ARBA" id="ARBA00029447"/>
    </source>
</evidence>
<comment type="similarity">
    <text evidence="3">Belongs to the methyl-accepting chemotaxis (MCP) protein family.</text>
</comment>
<dbReference type="GO" id="GO:0007165">
    <property type="term" value="P:signal transduction"/>
    <property type="evidence" value="ECO:0007669"/>
    <property type="project" value="UniProtKB-KW"/>
</dbReference>
<dbReference type="CDD" id="cd06225">
    <property type="entry name" value="HAMP"/>
    <property type="match status" value="1"/>
</dbReference>
<dbReference type="InterPro" id="IPR003660">
    <property type="entry name" value="HAMP_dom"/>
</dbReference>
<dbReference type="KEGG" id="pbh:AAW51_1908"/>
<dbReference type="Pfam" id="PF00672">
    <property type="entry name" value="HAMP"/>
    <property type="match status" value="1"/>
</dbReference>
<dbReference type="EMBL" id="CP011371">
    <property type="protein sequence ID" value="AKJ28599.1"/>
    <property type="molecule type" value="Genomic_DNA"/>
</dbReference>
<evidence type="ECO:0000259" key="7">
    <source>
        <dbReference type="PROSITE" id="PS50111"/>
    </source>
</evidence>
<dbReference type="PANTHER" id="PTHR43531:SF14">
    <property type="entry name" value="METHYL-ACCEPTING CHEMOTAXIS PROTEIN I-RELATED"/>
    <property type="match status" value="1"/>
</dbReference>
<dbReference type="Gene3D" id="1.10.287.950">
    <property type="entry name" value="Methyl-accepting chemotaxis protein"/>
    <property type="match status" value="1"/>
</dbReference>
<evidence type="ECO:0000256" key="2">
    <source>
        <dbReference type="ARBA" id="ARBA00022481"/>
    </source>
</evidence>
<feature type="coiled-coil region" evidence="5">
    <location>
        <begin position="295"/>
        <end position="322"/>
    </location>
</feature>
<dbReference type="InterPro" id="IPR047347">
    <property type="entry name" value="YvaQ-like_sensor"/>
</dbReference>
<evidence type="ECO:0000256" key="4">
    <source>
        <dbReference type="PROSITE-ProRule" id="PRU00284"/>
    </source>
</evidence>
<keyword evidence="6" id="KW-0812">Transmembrane</keyword>
<keyword evidence="6" id="KW-0472">Membrane</keyword>
<dbReference type="GO" id="GO:0005886">
    <property type="term" value="C:plasma membrane"/>
    <property type="evidence" value="ECO:0007669"/>
    <property type="project" value="TreeGrafter"/>
</dbReference>
<dbReference type="AlphaFoldDB" id="A0A0G3BGM7"/>
<proteinExistence type="inferred from homology"/>
<dbReference type="SMART" id="SM00283">
    <property type="entry name" value="MA"/>
    <property type="match status" value="1"/>
</dbReference>
<evidence type="ECO:0000256" key="6">
    <source>
        <dbReference type="SAM" id="Phobius"/>
    </source>
</evidence>
<feature type="domain" description="Methyl-accepting transducer" evidence="7">
    <location>
        <begin position="269"/>
        <end position="498"/>
    </location>
</feature>
<dbReference type="InterPro" id="IPR004090">
    <property type="entry name" value="Chemotax_Me-accpt_rcpt"/>
</dbReference>
<protein>
    <submittedName>
        <fullName evidence="9">Methyl-accepting chemotaxis protein</fullName>
    </submittedName>
</protein>
<comment type="subcellular location">
    <subcellularLocation>
        <location evidence="1">Membrane</location>
    </subcellularLocation>
</comment>
<dbReference type="OrthoDB" id="9763018at2"/>
<dbReference type="Pfam" id="PF12729">
    <property type="entry name" value="4HB_MCP_1"/>
    <property type="match status" value="1"/>
</dbReference>
<dbReference type="SMART" id="SM00304">
    <property type="entry name" value="HAMP"/>
    <property type="match status" value="1"/>
</dbReference>
<dbReference type="FunFam" id="1.10.287.950:FF:000001">
    <property type="entry name" value="Methyl-accepting chemotaxis sensory transducer"/>
    <property type="match status" value="1"/>
</dbReference>
<dbReference type="InterPro" id="IPR024478">
    <property type="entry name" value="HlyB_4HB_MCP"/>
</dbReference>
<dbReference type="CDD" id="cd11386">
    <property type="entry name" value="MCP_signal"/>
    <property type="match status" value="1"/>
</dbReference>
<sequence length="522" mass="55038">MSLHQFRIGPRLAIVFGFVIALSILSNVLALRNLAQLQANLDDIVNDNYVKVRLTRQLGQSIQTVTSIITHVVFLDDPARVEQERAKLPAARELYVTSLKALEQMPTDATGKANRARIADTIAKARGFSGKILELAAAGQRAEAARLLVQDSMPATDEVLAAIAANIAYQEHNSAAQYQAAADDYRTARTTMIVSALLCVLLAAVAAFTLTRSITRPLAQARQMLQKVAEGDLSNRVEVDRRDEVGELLNGLRTMQHKLSELVQDVRRNADGVATASVQIAQGNQDLSGRTEQQAASLEQTAASMEELNSTARQNAANANQANDLARAASAVAQRGGEVVGQVVSTMREINDSSRRIADIIGVIDGIAFQTNILALNAAVEAARAGEQGRGFAVVATEVRSLAQRSAGAAKEIKSLIGASVDRVEVGTGLVDQAGHTMSEIVQGIARVTDLLGGIAVASQEQTQGIEQVSAAVSGMDQVTQQNAALVEQAAAAAESLKGQAGALVSTVGAFRLAQEGRAGAV</sequence>
<dbReference type="PATRIC" id="fig|413882.6.peg.2006"/>
<organism evidence="9 10">
    <name type="scientific">Caldimonas brevitalea</name>
    <dbReference type="NCBI Taxonomy" id="413882"/>
    <lineage>
        <taxon>Bacteria</taxon>
        <taxon>Pseudomonadati</taxon>
        <taxon>Pseudomonadota</taxon>
        <taxon>Betaproteobacteria</taxon>
        <taxon>Burkholderiales</taxon>
        <taxon>Sphaerotilaceae</taxon>
        <taxon>Caldimonas</taxon>
    </lineage>
</organism>
<dbReference type="PANTHER" id="PTHR43531">
    <property type="entry name" value="PROTEIN ICFG"/>
    <property type="match status" value="1"/>
</dbReference>
<keyword evidence="2" id="KW-0488">Methylation</keyword>
<dbReference type="InterPro" id="IPR004089">
    <property type="entry name" value="MCPsignal_dom"/>
</dbReference>
<dbReference type="GO" id="GO:0004888">
    <property type="term" value="F:transmembrane signaling receptor activity"/>
    <property type="evidence" value="ECO:0007669"/>
    <property type="project" value="InterPro"/>
</dbReference>
<keyword evidence="6" id="KW-1133">Transmembrane helix</keyword>
<evidence type="ECO:0000256" key="5">
    <source>
        <dbReference type="SAM" id="Coils"/>
    </source>
</evidence>
<reference evidence="9 10" key="1">
    <citation type="submission" date="2015-05" db="EMBL/GenBank/DDBJ databases">
        <authorList>
            <person name="Tang B."/>
            <person name="Yu Y."/>
        </authorList>
    </citation>
    <scope>NUCLEOTIDE SEQUENCE [LARGE SCALE GENOMIC DNA]</scope>
    <source>
        <strain evidence="9 10">DSM 7029</strain>
    </source>
</reference>
<evidence type="ECO:0000313" key="9">
    <source>
        <dbReference type="EMBL" id="AKJ28599.1"/>
    </source>
</evidence>
<dbReference type="InterPro" id="IPR051310">
    <property type="entry name" value="MCP_chemotaxis"/>
</dbReference>